<evidence type="ECO:0000313" key="1">
    <source>
        <dbReference type="EMBL" id="KAK2871459.1"/>
    </source>
</evidence>
<reference evidence="1" key="1">
    <citation type="submission" date="2023-08" db="EMBL/GenBank/DDBJ databases">
        <title>Chromosome-level Genome Assembly of mud carp (Cirrhinus molitorella).</title>
        <authorList>
            <person name="Liu H."/>
        </authorList>
    </citation>
    <scope>NUCLEOTIDE SEQUENCE</scope>
    <source>
        <strain evidence="1">Prfri</strain>
        <tissue evidence="1">Muscle</tissue>
    </source>
</reference>
<dbReference type="Proteomes" id="UP001187343">
    <property type="component" value="Unassembled WGS sequence"/>
</dbReference>
<sequence length="87" mass="9133">MKPSVKMWSLVEQQFPGPELQGCLDLCPLCGHQNHLSVPQTSEVVFKRRCPGCTLGVSEAISAAELLREASAPAVSAGGGGDALVNR</sequence>
<proteinExistence type="predicted"/>
<name>A0AA88P4F5_9TELE</name>
<protein>
    <submittedName>
        <fullName evidence="1">Uncharacterized protein</fullName>
    </submittedName>
</protein>
<accession>A0AA88P4F5</accession>
<evidence type="ECO:0000313" key="2">
    <source>
        <dbReference type="Proteomes" id="UP001187343"/>
    </source>
</evidence>
<dbReference type="EMBL" id="JAUYZG010000023">
    <property type="protein sequence ID" value="KAK2871459.1"/>
    <property type="molecule type" value="Genomic_DNA"/>
</dbReference>
<gene>
    <name evidence="1" type="ORF">Q8A67_023986</name>
</gene>
<organism evidence="1 2">
    <name type="scientific">Cirrhinus molitorella</name>
    <name type="common">mud carp</name>
    <dbReference type="NCBI Taxonomy" id="172907"/>
    <lineage>
        <taxon>Eukaryota</taxon>
        <taxon>Metazoa</taxon>
        <taxon>Chordata</taxon>
        <taxon>Craniata</taxon>
        <taxon>Vertebrata</taxon>
        <taxon>Euteleostomi</taxon>
        <taxon>Actinopterygii</taxon>
        <taxon>Neopterygii</taxon>
        <taxon>Teleostei</taxon>
        <taxon>Ostariophysi</taxon>
        <taxon>Cypriniformes</taxon>
        <taxon>Cyprinidae</taxon>
        <taxon>Labeoninae</taxon>
        <taxon>Labeonini</taxon>
        <taxon>Cirrhinus</taxon>
    </lineage>
</organism>
<dbReference type="AlphaFoldDB" id="A0AA88P4F5"/>
<keyword evidence="2" id="KW-1185">Reference proteome</keyword>
<comment type="caution">
    <text evidence="1">The sequence shown here is derived from an EMBL/GenBank/DDBJ whole genome shotgun (WGS) entry which is preliminary data.</text>
</comment>